<dbReference type="OrthoDB" id="5091764at2759"/>
<accession>A0A6J3LUU1</accession>
<keyword evidence="2" id="KW-1185">Reference proteome</keyword>
<reference evidence="3" key="2">
    <citation type="submission" date="2020-04" db="EMBL/GenBank/DDBJ databases">
        <authorList>
            <consortium name="NCBI Genome Project"/>
        </authorList>
    </citation>
    <scope>NUCLEOTIDE SEQUENCE</scope>
    <source>
        <strain evidence="3">CBS 342.82</strain>
    </source>
</reference>
<gene>
    <name evidence="3" type="ORF">K489DRAFT_383931</name>
</gene>
<dbReference type="AlphaFoldDB" id="A0A6J3LUU1"/>
<dbReference type="RefSeq" id="XP_033456075.1">
    <property type="nucleotide sequence ID" value="XM_033605736.1"/>
</dbReference>
<evidence type="ECO:0000256" key="1">
    <source>
        <dbReference type="SAM" id="SignalP"/>
    </source>
</evidence>
<reference evidence="3" key="1">
    <citation type="submission" date="2020-01" db="EMBL/GenBank/DDBJ databases">
        <authorList>
            <consortium name="DOE Joint Genome Institute"/>
            <person name="Haridas S."/>
            <person name="Albert R."/>
            <person name="Binder M."/>
            <person name="Bloem J."/>
            <person name="Labutti K."/>
            <person name="Salamov A."/>
            <person name="Andreopoulos B."/>
            <person name="Baker S.E."/>
            <person name="Barry K."/>
            <person name="Bills G."/>
            <person name="Bluhm B.H."/>
            <person name="Cannon C."/>
            <person name="Castanera R."/>
            <person name="Culley D.E."/>
            <person name="Daum C."/>
            <person name="Ezra D."/>
            <person name="Gonzalez J.B."/>
            <person name="Henrissat B."/>
            <person name="Kuo A."/>
            <person name="Liang C."/>
            <person name="Lipzen A."/>
            <person name="Lutzoni F."/>
            <person name="Magnuson J."/>
            <person name="Mondo S."/>
            <person name="Nolan M."/>
            <person name="Ohm R."/>
            <person name="Pangilinan J."/>
            <person name="Park H.-J."/>
            <person name="Ramirez L."/>
            <person name="Alfaro M."/>
            <person name="Sun H."/>
            <person name="Tritt A."/>
            <person name="Yoshinaga Y."/>
            <person name="Zwiers L.-H."/>
            <person name="Turgeon B.G."/>
            <person name="Goodwin S.B."/>
            <person name="Spatafora J.W."/>
            <person name="Crous P.W."/>
            <person name="Grigoriev I.V."/>
        </authorList>
    </citation>
    <scope>NUCLEOTIDE SEQUENCE</scope>
    <source>
        <strain evidence="3">CBS 342.82</strain>
    </source>
</reference>
<sequence>MFNPILLTSALTVLATASPVKQKQRTTVPSNCYGIGLSLAIGAGPDGGKIYYEPAPIEMNKLTQIDAKNVEYIVFVDGSASHVPIDQVACRTFSDADGVVPLNLPFTKAYPSVFIGVEYVGSILCYVRPDYEKDNHYEENNN</sequence>
<dbReference type="Proteomes" id="UP000504637">
    <property type="component" value="Unplaced"/>
</dbReference>
<reference evidence="3" key="3">
    <citation type="submission" date="2025-08" db="UniProtKB">
        <authorList>
            <consortium name="RefSeq"/>
        </authorList>
    </citation>
    <scope>IDENTIFICATION</scope>
    <source>
        <strain evidence="3">CBS 342.82</strain>
    </source>
</reference>
<dbReference type="GeneID" id="54363536"/>
<evidence type="ECO:0000313" key="2">
    <source>
        <dbReference type="Proteomes" id="UP000504637"/>
    </source>
</evidence>
<keyword evidence="1" id="KW-0732">Signal</keyword>
<organism evidence="3">
    <name type="scientific">Dissoconium aciculare CBS 342.82</name>
    <dbReference type="NCBI Taxonomy" id="1314786"/>
    <lineage>
        <taxon>Eukaryota</taxon>
        <taxon>Fungi</taxon>
        <taxon>Dikarya</taxon>
        <taxon>Ascomycota</taxon>
        <taxon>Pezizomycotina</taxon>
        <taxon>Dothideomycetes</taxon>
        <taxon>Dothideomycetidae</taxon>
        <taxon>Mycosphaerellales</taxon>
        <taxon>Dissoconiaceae</taxon>
        <taxon>Dissoconium</taxon>
    </lineage>
</organism>
<protein>
    <submittedName>
        <fullName evidence="3">Uncharacterized protein</fullName>
    </submittedName>
</protein>
<proteinExistence type="predicted"/>
<feature type="signal peptide" evidence="1">
    <location>
        <begin position="1"/>
        <end position="17"/>
    </location>
</feature>
<feature type="chain" id="PRO_5026670221" evidence="1">
    <location>
        <begin position="18"/>
        <end position="142"/>
    </location>
</feature>
<evidence type="ECO:0000313" key="3">
    <source>
        <dbReference type="RefSeq" id="XP_033456075.1"/>
    </source>
</evidence>
<name>A0A6J3LUU1_9PEZI</name>